<name>A0ABS4DXW7_9HYPH</name>
<evidence type="ECO:0000256" key="1">
    <source>
        <dbReference type="SAM" id="Phobius"/>
    </source>
</evidence>
<keyword evidence="3" id="KW-1185">Reference proteome</keyword>
<sequence length="182" mass="19676">MTAQIRIPIFTGRAPRKPVEIRPMTPAMTPLQTLADSQAAINRGLTYALGGVLAFTVPYLVADGWARAAMAQETGDVAWLRAQIPATPWLLTNTGLVTAIVFAACGLAFGAWALAMLMRTRRSKSAAELRAAIAYSLTLSSQHAQTFLRAVTSGNDQALTLCWPKWPDFRNRFVAAELDDAA</sequence>
<proteinExistence type="predicted"/>
<protein>
    <submittedName>
        <fullName evidence="2">Uncharacterized protein</fullName>
    </submittedName>
</protein>
<feature type="transmembrane region" description="Helical" evidence="1">
    <location>
        <begin position="95"/>
        <end position="115"/>
    </location>
</feature>
<keyword evidence="1" id="KW-0472">Membrane</keyword>
<reference evidence="2 3" key="1">
    <citation type="submission" date="2021-03" db="EMBL/GenBank/DDBJ databases">
        <title>Genomic Encyclopedia of Type Strains, Phase IV (KMG-IV): sequencing the most valuable type-strain genomes for metagenomic binning, comparative biology and taxonomic classification.</title>
        <authorList>
            <person name="Goeker M."/>
        </authorList>
    </citation>
    <scope>NUCLEOTIDE SEQUENCE [LARGE SCALE GENOMIC DNA]</scope>
    <source>
        <strain evidence="2 3">DSM 21600</strain>
    </source>
</reference>
<gene>
    <name evidence="2" type="ORF">J2Z17_001975</name>
</gene>
<organism evidence="2 3">
    <name type="scientific">Rhizobium halophytocola</name>
    <dbReference type="NCBI Taxonomy" id="735519"/>
    <lineage>
        <taxon>Bacteria</taxon>
        <taxon>Pseudomonadati</taxon>
        <taxon>Pseudomonadota</taxon>
        <taxon>Alphaproteobacteria</taxon>
        <taxon>Hyphomicrobiales</taxon>
        <taxon>Rhizobiaceae</taxon>
        <taxon>Rhizobium/Agrobacterium group</taxon>
        <taxon>Rhizobium</taxon>
    </lineage>
</organism>
<evidence type="ECO:0000313" key="2">
    <source>
        <dbReference type="EMBL" id="MBP1850538.1"/>
    </source>
</evidence>
<keyword evidence="1" id="KW-0812">Transmembrane</keyword>
<feature type="transmembrane region" description="Helical" evidence="1">
    <location>
        <begin position="44"/>
        <end position="62"/>
    </location>
</feature>
<dbReference type="Proteomes" id="UP000759443">
    <property type="component" value="Unassembled WGS sequence"/>
</dbReference>
<dbReference type="EMBL" id="JAGGJU010000005">
    <property type="protein sequence ID" value="MBP1850538.1"/>
    <property type="molecule type" value="Genomic_DNA"/>
</dbReference>
<keyword evidence="1" id="KW-1133">Transmembrane helix</keyword>
<evidence type="ECO:0000313" key="3">
    <source>
        <dbReference type="Proteomes" id="UP000759443"/>
    </source>
</evidence>
<comment type="caution">
    <text evidence="2">The sequence shown here is derived from an EMBL/GenBank/DDBJ whole genome shotgun (WGS) entry which is preliminary data.</text>
</comment>
<accession>A0ABS4DXW7</accession>
<dbReference type="RefSeq" id="WP_209944388.1">
    <property type="nucleotide sequence ID" value="NZ_JAGGJU010000005.1"/>
</dbReference>